<dbReference type="CDD" id="cd01335">
    <property type="entry name" value="Radical_SAM"/>
    <property type="match status" value="1"/>
</dbReference>
<dbReference type="InterPro" id="IPR034559">
    <property type="entry name" value="SPL_Clostridia"/>
</dbReference>
<dbReference type="PANTHER" id="PTHR37822">
    <property type="entry name" value="SPORE PHOTOPRODUCT LYASE-RELATED"/>
    <property type="match status" value="1"/>
</dbReference>
<dbReference type="PANTHER" id="PTHR37822:SF2">
    <property type="entry name" value="SPORE PHOTOPRODUCT LYASE"/>
    <property type="match status" value="1"/>
</dbReference>
<evidence type="ECO:0000313" key="2">
    <source>
        <dbReference type="Proteomes" id="UP000046155"/>
    </source>
</evidence>
<dbReference type="AlphaFoldDB" id="A0A0B7MB76"/>
<dbReference type="SUPFAM" id="SSF102114">
    <property type="entry name" value="Radical SAM enzymes"/>
    <property type="match status" value="1"/>
</dbReference>
<name>A0A0B7MB76_9FIRM</name>
<dbReference type="GO" id="GO:1904047">
    <property type="term" value="F:S-adenosyl-L-methionine binding"/>
    <property type="evidence" value="ECO:0007669"/>
    <property type="project" value="InterPro"/>
</dbReference>
<dbReference type="Gene3D" id="3.40.50.12110">
    <property type="match status" value="1"/>
</dbReference>
<organism evidence="1 2">
    <name type="scientific">Syntrophaceticus schinkii</name>
    <dbReference type="NCBI Taxonomy" id="499207"/>
    <lineage>
        <taxon>Bacteria</taxon>
        <taxon>Bacillati</taxon>
        <taxon>Bacillota</taxon>
        <taxon>Clostridia</taxon>
        <taxon>Thermoanaerobacterales</taxon>
        <taxon>Thermoanaerobacterales Family III. Incertae Sedis</taxon>
        <taxon>Syntrophaceticus</taxon>
    </lineage>
</organism>
<dbReference type="OrthoDB" id="9787095at2"/>
<dbReference type="RefSeq" id="WP_044663695.1">
    <property type="nucleotide sequence ID" value="NZ_CDRZ01000001.1"/>
</dbReference>
<dbReference type="GO" id="GO:0003913">
    <property type="term" value="F:DNA photolyase activity"/>
    <property type="evidence" value="ECO:0007669"/>
    <property type="project" value="InterPro"/>
</dbReference>
<protein>
    <submittedName>
        <fullName evidence="1">Spore photoproduct lyase</fullName>
        <ecNumber evidence="1">4.1.99.14</ecNumber>
    </submittedName>
</protein>
<dbReference type="GO" id="GO:0042601">
    <property type="term" value="C:endospore-forming forespore"/>
    <property type="evidence" value="ECO:0007669"/>
    <property type="project" value="TreeGrafter"/>
</dbReference>
<proteinExistence type="predicted"/>
<dbReference type="EC" id="4.1.99.14" evidence="1"/>
<dbReference type="InterPro" id="IPR058240">
    <property type="entry name" value="rSAM_sf"/>
</dbReference>
<keyword evidence="2" id="KW-1185">Reference proteome</keyword>
<dbReference type="NCBIfam" id="TIGR04070">
    <property type="entry name" value="photo_TT_lyase"/>
    <property type="match status" value="1"/>
</dbReference>
<keyword evidence="1" id="KW-0456">Lyase</keyword>
<dbReference type="EMBL" id="CDRZ01000001">
    <property type="protein sequence ID" value="CEO87305.1"/>
    <property type="molecule type" value="Genomic_DNA"/>
</dbReference>
<dbReference type="GO" id="GO:0051539">
    <property type="term" value="F:4 iron, 4 sulfur cluster binding"/>
    <property type="evidence" value="ECO:0007669"/>
    <property type="project" value="TreeGrafter"/>
</dbReference>
<dbReference type="SFLD" id="SFLDG01079">
    <property type="entry name" value="spore_photoproduct_lyase_like"/>
    <property type="match status" value="1"/>
</dbReference>
<dbReference type="Proteomes" id="UP000046155">
    <property type="component" value="Unassembled WGS sequence"/>
</dbReference>
<dbReference type="SFLD" id="SFLDS00029">
    <property type="entry name" value="Radical_SAM"/>
    <property type="match status" value="1"/>
</dbReference>
<dbReference type="InterPro" id="IPR049539">
    <property type="entry name" value="SPL"/>
</dbReference>
<reference evidence="2" key="1">
    <citation type="submission" date="2015-01" db="EMBL/GenBank/DDBJ databases">
        <authorList>
            <person name="Manzoor Shahid"/>
            <person name="Zubair Saima"/>
        </authorList>
    </citation>
    <scope>NUCLEOTIDE SEQUENCE [LARGE SCALE GENOMIC DNA]</scope>
    <source>
        <strain evidence="2">Sp3</strain>
    </source>
</reference>
<sequence length="336" mass="38703">MFQPERVFFEKDALSYSLGKELYSYFQKKGVEVRFTTSHNRVTGIPGKSVREKFFRAKRTLVVGLRKSKEFATCRPSAHYQLPLATGCPGSCEYCYLHTNLGRNPYIRIYVNQDEILEKAEKYISERLPETTIFEGAATADPLSVEAYSGALAKAITFFADQENARFRFVTKFTDVDPLLALEHRNKTRFRFSINTPQAIAEYECATPRLEARLQAAEKVAAAGYPLGLMIAPIFAEGDWKQDYTALLEKLQPFAKHADLTFELITHRFTARAKKVILELFPETKLPMVEESRTFKWGQFGYGKYVYPKEMKAEVEAFFRKEMARRFPLAKIDYFV</sequence>
<gene>
    <name evidence="1" type="primary">splB</name>
    <name evidence="1" type="ORF">SSCH_10040</name>
</gene>
<accession>A0A0B7MB76</accession>
<dbReference type="InterPro" id="IPR023897">
    <property type="entry name" value="SPL_firmicutes"/>
</dbReference>
<dbReference type="Gene3D" id="3.80.30.30">
    <property type="match status" value="1"/>
</dbReference>
<dbReference type="SFLD" id="SFLDF00412">
    <property type="entry name" value="spore_photoproduct_lyase_2"/>
    <property type="match status" value="1"/>
</dbReference>
<dbReference type="Pfam" id="PF20903">
    <property type="entry name" value="SPL"/>
    <property type="match status" value="1"/>
</dbReference>
<evidence type="ECO:0000313" key="1">
    <source>
        <dbReference type="EMBL" id="CEO87305.1"/>
    </source>
</evidence>
<dbReference type="InterPro" id="IPR007197">
    <property type="entry name" value="rSAM"/>
</dbReference>